<keyword evidence="6" id="KW-1185">Reference proteome</keyword>
<dbReference type="PANTHER" id="PTHR44688:SF16">
    <property type="entry name" value="DNA-BINDING TRANSCRIPTIONAL ACTIVATOR DEVR_DOSR"/>
    <property type="match status" value="1"/>
</dbReference>
<dbReference type="AlphaFoldDB" id="A0A502EHJ0"/>
<dbReference type="GO" id="GO:0003677">
    <property type="term" value="F:DNA binding"/>
    <property type="evidence" value="ECO:0007669"/>
    <property type="project" value="UniProtKB-KW"/>
</dbReference>
<dbReference type="GO" id="GO:0006355">
    <property type="term" value="P:regulation of DNA-templated transcription"/>
    <property type="evidence" value="ECO:0007669"/>
    <property type="project" value="InterPro"/>
</dbReference>
<dbReference type="SUPFAM" id="SSF55781">
    <property type="entry name" value="GAF domain-like"/>
    <property type="match status" value="1"/>
</dbReference>
<dbReference type="PROSITE" id="PS00622">
    <property type="entry name" value="HTH_LUXR_1"/>
    <property type="match status" value="1"/>
</dbReference>
<dbReference type="PANTHER" id="PTHR44688">
    <property type="entry name" value="DNA-BINDING TRANSCRIPTIONAL ACTIVATOR DEVR_DOSR"/>
    <property type="match status" value="1"/>
</dbReference>
<organism evidence="5 6">
    <name type="scientific">Mycolicibacterium hodleri</name>
    <dbReference type="NCBI Taxonomy" id="49897"/>
    <lineage>
        <taxon>Bacteria</taxon>
        <taxon>Bacillati</taxon>
        <taxon>Actinomycetota</taxon>
        <taxon>Actinomycetes</taxon>
        <taxon>Mycobacteriales</taxon>
        <taxon>Mycobacteriaceae</taxon>
        <taxon>Mycolicibacterium</taxon>
    </lineage>
</organism>
<dbReference type="InterPro" id="IPR029016">
    <property type="entry name" value="GAF-like_dom_sf"/>
</dbReference>
<dbReference type="Gene3D" id="3.30.450.40">
    <property type="match status" value="1"/>
</dbReference>
<dbReference type="Pfam" id="PF00196">
    <property type="entry name" value="GerE"/>
    <property type="match status" value="1"/>
</dbReference>
<comment type="caution">
    <text evidence="5">The sequence shown here is derived from an EMBL/GenBank/DDBJ whole genome shotgun (WGS) entry which is preliminary data.</text>
</comment>
<evidence type="ECO:0000313" key="5">
    <source>
        <dbReference type="EMBL" id="TPG36492.1"/>
    </source>
</evidence>
<dbReference type="SUPFAM" id="SSF46894">
    <property type="entry name" value="C-terminal effector domain of the bipartite response regulators"/>
    <property type="match status" value="1"/>
</dbReference>
<dbReference type="SMART" id="SM00421">
    <property type="entry name" value="HTH_LUXR"/>
    <property type="match status" value="1"/>
</dbReference>
<dbReference type="EMBL" id="RCZG01000001">
    <property type="protein sequence ID" value="TPG36492.1"/>
    <property type="molecule type" value="Genomic_DNA"/>
</dbReference>
<dbReference type="CDD" id="cd06170">
    <property type="entry name" value="LuxR_C_like"/>
    <property type="match status" value="1"/>
</dbReference>
<keyword evidence="3" id="KW-0804">Transcription</keyword>
<dbReference type="InterPro" id="IPR000792">
    <property type="entry name" value="Tscrpt_reg_LuxR_C"/>
</dbReference>
<dbReference type="PRINTS" id="PR00038">
    <property type="entry name" value="HTHLUXR"/>
</dbReference>
<evidence type="ECO:0000259" key="4">
    <source>
        <dbReference type="PROSITE" id="PS50043"/>
    </source>
</evidence>
<name>A0A502EHJ0_9MYCO</name>
<evidence type="ECO:0000256" key="2">
    <source>
        <dbReference type="ARBA" id="ARBA00023125"/>
    </source>
</evidence>
<keyword evidence="1" id="KW-0805">Transcription regulation</keyword>
<dbReference type="InterPro" id="IPR003018">
    <property type="entry name" value="GAF"/>
</dbReference>
<gene>
    <name evidence="5" type="ORF">EAH80_00500</name>
</gene>
<feature type="domain" description="HTH luxR-type" evidence="4">
    <location>
        <begin position="286"/>
        <end position="351"/>
    </location>
</feature>
<evidence type="ECO:0000256" key="3">
    <source>
        <dbReference type="ARBA" id="ARBA00023163"/>
    </source>
</evidence>
<dbReference type="Gene3D" id="1.10.10.10">
    <property type="entry name" value="Winged helix-like DNA-binding domain superfamily/Winged helix DNA-binding domain"/>
    <property type="match status" value="1"/>
</dbReference>
<dbReference type="OrthoDB" id="161302at2"/>
<evidence type="ECO:0000256" key="1">
    <source>
        <dbReference type="ARBA" id="ARBA00023015"/>
    </source>
</evidence>
<reference evidence="5 6" key="1">
    <citation type="journal article" date="2019" name="Environ. Microbiol.">
        <title>Species interactions and distinct microbial communities in high Arctic permafrost affected cryosols are associated with the CH4 and CO2 gas fluxes.</title>
        <authorList>
            <person name="Altshuler I."/>
            <person name="Hamel J."/>
            <person name="Turney S."/>
            <person name="Magnuson E."/>
            <person name="Levesque R."/>
            <person name="Greer C."/>
            <person name="Whyte L.G."/>
        </authorList>
    </citation>
    <scope>NUCLEOTIDE SEQUENCE [LARGE SCALE GENOMIC DNA]</scope>
    <source>
        <strain evidence="5 6">S5.20</strain>
    </source>
</reference>
<dbReference type="RefSeq" id="WP_140687124.1">
    <property type="nucleotide sequence ID" value="NZ_RCZG01000001.1"/>
</dbReference>
<dbReference type="InterPro" id="IPR036388">
    <property type="entry name" value="WH-like_DNA-bd_sf"/>
</dbReference>
<dbReference type="InterPro" id="IPR016032">
    <property type="entry name" value="Sig_transdc_resp-reg_C-effctor"/>
</dbReference>
<dbReference type="Proteomes" id="UP000320095">
    <property type="component" value="Unassembled WGS sequence"/>
</dbReference>
<keyword evidence="2" id="KW-0238">DNA-binding</keyword>
<dbReference type="Pfam" id="PF01590">
    <property type="entry name" value="GAF"/>
    <property type="match status" value="1"/>
</dbReference>
<protein>
    <submittedName>
        <fullName evidence="5">LuxR family transcriptional regulator</fullName>
    </submittedName>
</protein>
<proteinExistence type="predicted"/>
<evidence type="ECO:0000313" key="6">
    <source>
        <dbReference type="Proteomes" id="UP000320095"/>
    </source>
</evidence>
<sequence>MSDDLHVDELNALAYQLCEFAGVLPAAPSSTLDDAIAMAARVTDLMLAREPEHDGLEPLATHRAVLTAFLQAQVDAHKARAAAHADVVRSLTDGIRRMRKAESLQRLGRQARVSLCETMGFDQALLSFVEADGFVVEESERGIGGPTVVPRRHCTSERECIHTQETVEATDAAVSSESGYRELLGTGNYLVAPILAKSRVVALLHVTKPRGRAIAIGEADVLDAFAAAYSLLYEKILNAERLQRQHASIAQAAERLAEQADRIAFAAINFDFDEQAGDEIPMLPIDSALTATLSDREHDVFERLVLGASNADIAETLVITIETVKTHVKRILRKIGAVNRAEAIALYLDEAKPSTRHRGGQR</sequence>
<dbReference type="PROSITE" id="PS50043">
    <property type="entry name" value="HTH_LUXR_2"/>
    <property type="match status" value="1"/>
</dbReference>
<accession>A0A502EHJ0</accession>